<evidence type="ECO:0000313" key="2">
    <source>
        <dbReference type="EMBL" id="KAF2238250.1"/>
    </source>
</evidence>
<feature type="compositionally biased region" description="Basic and acidic residues" evidence="1">
    <location>
        <begin position="36"/>
        <end position="48"/>
    </location>
</feature>
<dbReference type="EMBL" id="ML991776">
    <property type="protein sequence ID" value="KAF2238250.1"/>
    <property type="molecule type" value="Genomic_DNA"/>
</dbReference>
<keyword evidence="2" id="KW-0489">Methyltransferase</keyword>
<feature type="compositionally biased region" description="Basic and acidic residues" evidence="1">
    <location>
        <begin position="69"/>
        <end position="80"/>
    </location>
</feature>
<proteinExistence type="predicted"/>
<organism evidence="2 3">
    <name type="scientific">Viridothelium virens</name>
    <name type="common">Speckled blister lichen</name>
    <name type="synonym">Trypethelium virens</name>
    <dbReference type="NCBI Taxonomy" id="1048519"/>
    <lineage>
        <taxon>Eukaryota</taxon>
        <taxon>Fungi</taxon>
        <taxon>Dikarya</taxon>
        <taxon>Ascomycota</taxon>
        <taxon>Pezizomycotina</taxon>
        <taxon>Dothideomycetes</taxon>
        <taxon>Dothideomycetes incertae sedis</taxon>
        <taxon>Trypetheliales</taxon>
        <taxon>Trypetheliaceae</taxon>
        <taxon>Viridothelium</taxon>
    </lineage>
</organism>
<dbReference type="AlphaFoldDB" id="A0A6A6HLA3"/>
<protein>
    <submittedName>
        <fullName evidence="2">S-adenosyl-L-methionine-dependent methyltransferase</fullName>
    </submittedName>
</protein>
<dbReference type="Proteomes" id="UP000800092">
    <property type="component" value="Unassembled WGS sequence"/>
</dbReference>
<dbReference type="GO" id="GO:0008168">
    <property type="term" value="F:methyltransferase activity"/>
    <property type="evidence" value="ECO:0007669"/>
    <property type="project" value="UniProtKB-KW"/>
</dbReference>
<name>A0A6A6HLA3_VIRVR</name>
<sequence>MSSTGDQDTTQPADAARLLGEDAHTSPALSTAATVERSDIESLHRDEAIGDLARPQPTVIMESECVENGDGHGRTYDTFRRGRNTLPNGTEEQGRLNHQHDILMRLMDGNLYLAPLDPINIHNVLDIGTGTGSWAIDFAQRYPSAKVIGSDLTPSTPLLVPPNCSFEIHDAEEDDWSYSTPFDYVHGRLIITCFADPLEIIYKCFDNLKPGGYLEIHDLSPLEFEGDVSRSKPIRRWMDLCIEASTQNGRPWNNAVHFAHWMHEVGFEDVEERLFKLPSNPYEGLSAHQQELGRESMQNLSSAVEALSLRNFTRTLGWTPAGVRELAAAVRRDLSEGVKAYCTARAVWGRKPL</sequence>
<keyword evidence="3" id="KW-1185">Reference proteome</keyword>
<accession>A0A6A6HLA3</accession>
<dbReference type="CDD" id="cd02440">
    <property type="entry name" value="AdoMet_MTases"/>
    <property type="match status" value="1"/>
</dbReference>
<dbReference type="Pfam" id="PF13489">
    <property type="entry name" value="Methyltransf_23"/>
    <property type="match status" value="1"/>
</dbReference>
<dbReference type="PANTHER" id="PTHR43591">
    <property type="entry name" value="METHYLTRANSFERASE"/>
    <property type="match status" value="1"/>
</dbReference>
<dbReference type="InterPro" id="IPR029063">
    <property type="entry name" value="SAM-dependent_MTases_sf"/>
</dbReference>
<dbReference type="GO" id="GO:0032259">
    <property type="term" value="P:methylation"/>
    <property type="evidence" value="ECO:0007669"/>
    <property type="project" value="UniProtKB-KW"/>
</dbReference>
<evidence type="ECO:0000313" key="3">
    <source>
        <dbReference type="Proteomes" id="UP000800092"/>
    </source>
</evidence>
<reference evidence="2" key="1">
    <citation type="journal article" date="2020" name="Stud. Mycol.">
        <title>101 Dothideomycetes genomes: a test case for predicting lifestyles and emergence of pathogens.</title>
        <authorList>
            <person name="Haridas S."/>
            <person name="Albert R."/>
            <person name="Binder M."/>
            <person name="Bloem J."/>
            <person name="Labutti K."/>
            <person name="Salamov A."/>
            <person name="Andreopoulos B."/>
            <person name="Baker S."/>
            <person name="Barry K."/>
            <person name="Bills G."/>
            <person name="Bluhm B."/>
            <person name="Cannon C."/>
            <person name="Castanera R."/>
            <person name="Culley D."/>
            <person name="Daum C."/>
            <person name="Ezra D."/>
            <person name="Gonzalez J."/>
            <person name="Henrissat B."/>
            <person name="Kuo A."/>
            <person name="Liang C."/>
            <person name="Lipzen A."/>
            <person name="Lutzoni F."/>
            <person name="Magnuson J."/>
            <person name="Mondo S."/>
            <person name="Nolan M."/>
            <person name="Ohm R."/>
            <person name="Pangilinan J."/>
            <person name="Park H.-J."/>
            <person name="Ramirez L."/>
            <person name="Alfaro M."/>
            <person name="Sun H."/>
            <person name="Tritt A."/>
            <person name="Yoshinaga Y."/>
            <person name="Zwiers L.-H."/>
            <person name="Turgeon B."/>
            <person name="Goodwin S."/>
            <person name="Spatafora J."/>
            <person name="Crous P."/>
            <person name="Grigoriev I."/>
        </authorList>
    </citation>
    <scope>NUCLEOTIDE SEQUENCE</scope>
    <source>
        <strain evidence="2">Tuck. ex Michener</strain>
    </source>
</reference>
<feature type="region of interest" description="Disordered" evidence="1">
    <location>
        <begin position="18"/>
        <end position="93"/>
    </location>
</feature>
<dbReference type="OrthoDB" id="2013972at2759"/>
<evidence type="ECO:0000256" key="1">
    <source>
        <dbReference type="SAM" id="MobiDB-lite"/>
    </source>
</evidence>
<dbReference type="SUPFAM" id="SSF53335">
    <property type="entry name" value="S-adenosyl-L-methionine-dependent methyltransferases"/>
    <property type="match status" value="1"/>
</dbReference>
<keyword evidence="2" id="KW-0808">Transferase</keyword>
<gene>
    <name evidence="2" type="ORF">EV356DRAFT_302067</name>
</gene>
<dbReference type="PANTHER" id="PTHR43591:SF102">
    <property type="entry name" value="S-ADENOSYL-L-METHIONINE-DEPENDENT METHYLTRANSFERASE"/>
    <property type="match status" value="1"/>
</dbReference>
<dbReference type="Gene3D" id="3.40.50.150">
    <property type="entry name" value="Vaccinia Virus protein VP39"/>
    <property type="match status" value="1"/>
</dbReference>